<feature type="compositionally biased region" description="Acidic residues" evidence="1">
    <location>
        <begin position="28"/>
        <end position="39"/>
    </location>
</feature>
<sequence length="155" mass="17583">MSNKLPLNVDTSTPKKIRDDTLVNSVNYEDDDDDDDNDDYYSQSENENLNIDMNDADLLLLEKLNELDNLYGPHKDSNNEWYFGDSKIKFNGDKIEIGNQIWALTPEFKGMSSILKFSTSATHSKLPSGKDSDIAQPYKLLASKYVKYLEGNLSS</sequence>
<dbReference type="EMBL" id="JRES01000763">
    <property type="protein sequence ID" value="KNC28483.1"/>
    <property type="molecule type" value="Genomic_DNA"/>
</dbReference>
<evidence type="ECO:0000259" key="2">
    <source>
        <dbReference type="Pfam" id="PF26634"/>
    </source>
</evidence>
<protein>
    <recommendedName>
        <fullName evidence="2">DUF8207 domain-containing protein</fullName>
    </recommendedName>
</protein>
<evidence type="ECO:0000256" key="1">
    <source>
        <dbReference type="SAM" id="MobiDB-lite"/>
    </source>
</evidence>
<dbReference type="Pfam" id="PF26634">
    <property type="entry name" value="DUF8207"/>
    <property type="match status" value="1"/>
</dbReference>
<reference evidence="3 4" key="1">
    <citation type="journal article" date="2015" name="Nat. Commun.">
        <title>Lucilia cuprina genome unlocks parasitic fly biology to underpin future interventions.</title>
        <authorList>
            <person name="Anstead C.A."/>
            <person name="Korhonen P.K."/>
            <person name="Young N.D."/>
            <person name="Hall R.S."/>
            <person name="Jex A.R."/>
            <person name="Murali S.C."/>
            <person name="Hughes D.S."/>
            <person name="Lee S.F."/>
            <person name="Perry T."/>
            <person name="Stroehlein A.J."/>
            <person name="Ansell B.R."/>
            <person name="Breugelmans B."/>
            <person name="Hofmann A."/>
            <person name="Qu J."/>
            <person name="Dugan S."/>
            <person name="Lee S.L."/>
            <person name="Chao H."/>
            <person name="Dinh H."/>
            <person name="Han Y."/>
            <person name="Doddapaneni H.V."/>
            <person name="Worley K.C."/>
            <person name="Muzny D.M."/>
            <person name="Ioannidis P."/>
            <person name="Waterhouse R.M."/>
            <person name="Zdobnov E.M."/>
            <person name="James P.J."/>
            <person name="Bagnall N.H."/>
            <person name="Kotze A.C."/>
            <person name="Gibbs R.A."/>
            <person name="Richards S."/>
            <person name="Batterham P."/>
            <person name="Gasser R.B."/>
        </authorList>
    </citation>
    <scope>NUCLEOTIDE SEQUENCE [LARGE SCALE GENOMIC DNA]</scope>
    <source>
        <strain evidence="3 4">LS</strain>
        <tissue evidence="3">Full body</tissue>
    </source>
</reference>
<dbReference type="AlphaFoldDB" id="A0A0L0C7V2"/>
<name>A0A0L0C7V2_LUCCU</name>
<organism evidence="3 4">
    <name type="scientific">Lucilia cuprina</name>
    <name type="common">Green bottle fly</name>
    <name type="synonym">Australian sheep blowfly</name>
    <dbReference type="NCBI Taxonomy" id="7375"/>
    <lineage>
        <taxon>Eukaryota</taxon>
        <taxon>Metazoa</taxon>
        <taxon>Ecdysozoa</taxon>
        <taxon>Arthropoda</taxon>
        <taxon>Hexapoda</taxon>
        <taxon>Insecta</taxon>
        <taxon>Pterygota</taxon>
        <taxon>Neoptera</taxon>
        <taxon>Endopterygota</taxon>
        <taxon>Diptera</taxon>
        <taxon>Brachycera</taxon>
        <taxon>Muscomorpha</taxon>
        <taxon>Oestroidea</taxon>
        <taxon>Calliphoridae</taxon>
        <taxon>Luciliinae</taxon>
        <taxon>Lucilia</taxon>
    </lineage>
</organism>
<evidence type="ECO:0000313" key="3">
    <source>
        <dbReference type="EMBL" id="KNC28483.1"/>
    </source>
</evidence>
<keyword evidence="4" id="KW-1185">Reference proteome</keyword>
<accession>A0A0L0C7V2</accession>
<dbReference type="InterPro" id="IPR058520">
    <property type="entry name" value="DUF8207"/>
</dbReference>
<feature type="region of interest" description="Disordered" evidence="1">
    <location>
        <begin position="1"/>
        <end position="47"/>
    </location>
</feature>
<feature type="domain" description="DUF8207" evidence="2">
    <location>
        <begin position="67"/>
        <end position="108"/>
    </location>
</feature>
<feature type="compositionally biased region" description="Polar residues" evidence="1">
    <location>
        <begin position="1"/>
        <end position="14"/>
    </location>
</feature>
<dbReference type="Proteomes" id="UP000037069">
    <property type="component" value="Unassembled WGS sequence"/>
</dbReference>
<gene>
    <name evidence="3" type="ORF">FF38_05557</name>
</gene>
<comment type="caution">
    <text evidence="3">The sequence shown here is derived from an EMBL/GenBank/DDBJ whole genome shotgun (WGS) entry which is preliminary data.</text>
</comment>
<evidence type="ECO:0000313" key="4">
    <source>
        <dbReference type="Proteomes" id="UP000037069"/>
    </source>
</evidence>
<proteinExistence type="predicted"/>